<evidence type="ECO:0000256" key="6">
    <source>
        <dbReference type="ARBA" id="ARBA00022989"/>
    </source>
</evidence>
<accession>A0ABR4NHV5</accession>
<dbReference type="SUPFAM" id="SSF103506">
    <property type="entry name" value="Mitochondrial carrier"/>
    <property type="match status" value="1"/>
</dbReference>
<protein>
    <submittedName>
        <fullName evidence="11">Mitochondrial carrier protein ymc2</fullName>
    </submittedName>
</protein>
<evidence type="ECO:0000256" key="10">
    <source>
        <dbReference type="RuleBase" id="RU000488"/>
    </source>
</evidence>
<reference evidence="11 12" key="1">
    <citation type="submission" date="2023-09" db="EMBL/GenBank/DDBJ databases">
        <title>Pangenome analysis of Batrachochytrium dendrobatidis and related Chytrids.</title>
        <authorList>
            <person name="Yacoub M.N."/>
            <person name="Stajich J.E."/>
            <person name="James T.Y."/>
        </authorList>
    </citation>
    <scope>NUCLEOTIDE SEQUENCE [LARGE SCALE GENOMIC DNA]</scope>
    <source>
        <strain evidence="11 12">JEL0888</strain>
    </source>
</reference>
<keyword evidence="12" id="KW-1185">Reference proteome</keyword>
<evidence type="ECO:0000256" key="1">
    <source>
        <dbReference type="ARBA" id="ARBA00004225"/>
    </source>
</evidence>
<keyword evidence="4 9" id="KW-0812">Transmembrane</keyword>
<evidence type="ECO:0000256" key="7">
    <source>
        <dbReference type="ARBA" id="ARBA00023128"/>
    </source>
</evidence>
<dbReference type="PRINTS" id="PR00926">
    <property type="entry name" value="MITOCARRIER"/>
</dbReference>
<dbReference type="InterPro" id="IPR050567">
    <property type="entry name" value="Mitochondrial_Carrier"/>
</dbReference>
<comment type="caution">
    <text evidence="11">The sequence shown here is derived from an EMBL/GenBank/DDBJ whole genome shotgun (WGS) entry which is preliminary data.</text>
</comment>
<comment type="subcellular location">
    <subcellularLocation>
        <location evidence="1">Mitochondrion membrane</location>
        <topology evidence="1">Multi-pass membrane protein</topology>
    </subcellularLocation>
</comment>
<name>A0ABR4NHV5_9FUNG</name>
<gene>
    <name evidence="11" type="primary">YMC2</name>
    <name evidence="11" type="ORF">HK105_201392</name>
</gene>
<dbReference type="PANTHER" id="PTHR45624:SF12">
    <property type="entry name" value="MITOCHONDRIAL ORNITHINE TRANSPORTER 1"/>
    <property type="match status" value="1"/>
</dbReference>
<evidence type="ECO:0000313" key="12">
    <source>
        <dbReference type="Proteomes" id="UP001527925"/>
    </source>
</evidence>
<keyword evidence="5" id="KW-0677">Repeat</keyword>
<evidence type="ECO:0000256" key="9">
    <source>
        <dbReference type="PROSITE-ProRule" id="PRU00282"/>
    </source>
</evidence>
<dbReference type="Pfam" id="PF00153">
    <property type="entry name" value="Mito_carr"/>
    <property type="match status" value="3"/>
</dbReference>
<keyword evidence="6" id="KW-1133">Transmembrane helix</keyword>
<dbReference type="EMBL" id="JADGIZ020000004">
    <property type="protein sequence ID" value="KAL2919119.1"/>
    <property type="molecule type" value="Genomic_DNA"/>
</dbReference>
<organism evidence="11 12">
    <name type="scientific">Polyrhizophydium stewartii</name>
    <dbReference type="NCBI Taxonomy" id="2732419"/>
    <lineage>
        <taxon>Eukaryota</taxon>
        <taxon>Fungi</taxon>
        <taxon>Fungi incertae sedis</taxon>
        <taxon>Chytridiomycota</taxon>
        <taxon>Chytridiomycota incertae sedis</taxon>
        <taxon>Chytridiomycetes</taxon>
        <taxon>Rhizophydiales</taxon>
        <taxon>Rhizophydiales incertae sedis</taxon>
        <taxon>Polyrhizophydium</taxon>
    </lineage>
</organism>
<keyword evidence="8 9" id="KW-0472">Membrane</keyword>
<dbReference type="InterPro" id="IPR002067">
    <property type="entry name" value="MCP"/>
</dbReference>
<dbReference type="InterPro" id="IPR023395">
    <property type="entry name" value="MCP_dom_sf"/>
</dbReference>
<evidence type="ECO:0000256" key="3">
    <source>
        <dbReference type="ARBA" id="ARBA00022448"/>
    </source>
</evidence>
<evidence type="ECO:0000256" key="5">
    <source>
        <dbReference type="ARBA" id="ARBA00022737"/>
    </source>
</evidence>
<feature type="repeat" description="Solcar" evidence="9">
    <location>
        <begin position="212"/>
        <end position="301"/>
    </location>
</feature>
<dbReference type="PANTHER" id="PTHR45624">
    <property type="entry name" value="MITOCHONDRIAL BASIC AMINO ACIDS TRANSPORTER-RELATED"/>
    <property type="match status" value="1"/>
</dbReference>
<dbReference type="InterPro" id="IPR018108">
    <property type="entry name" value="MCP_transmembrane"/>
</dbReference>
<feature type="repeat" description="Solcar" evidence="9">
    <location>
        <begin position="7"/>
        <end position="101"/>
    </location>
</feature>
<dbReference type="Gene3D" id="1.50.40.10">
    <property type="entry name" value="Mitochondrial carrier domain"/>
    <property type="match status" value="1"/>
</dbReference>
<evidence type="ECO:0000256" key="2">
    <source>
        <dbReference type="ARBA" id="ARBA00006375"/>
    </source>
</evidence>
<comment type="similarity">
    <text evidence="2 10">Belongs to the mitochondrial carrier (TC 2.A.29) family.</text>
</comment>
<dbReference type="Proteomes" id="UP001527925">
    <property type="component" value="Unassembled WGS sequence"/>
</dbReference>
<evidence type="ECO:0000313" key="11">
    <source>
        <dbReference type="EMBL" id="KAL2919119.1"/>
    </source>
</evidence>
<proteinExistence type="inferred from homology"/>
<feature type="repeat" description="Solcar" evidence="9">
    <location>
        <begin position="113"/>
        <end position="200"/>
    </location>
</feature>
<evidence type="ECO:0000256" key="8">
    <source>
        <dbReference type="ARBA" id="ARBA00023136"/>
    </source>
</evidence>
<keyword evidence="3 10" id="KW-0813">Transport</keyword>
<dbReference type="PROSITE" id="PS50920">
    <property type="entry name" value="SOLCAR"/>
    <property type="match status" value="3"/>
</dbReference>
<sequence>MSDWQTAKELFAGCVGGIVQVLVGQAMRRGSTTIQPFDTVKVRLQTQPREAPLYTGVVDCASKTLRNEGVLGFYKGTLTPLVGIGACVSIQFGALEAMKRLLSGGNANGSQNLSLAQLYIAGAASGVANSVLSGPIEHIRTRLQVQSSANRLYSGPVDFISKVSKQYGYSALLKGQAITVLREFHGYGIYFAVYEYMMQRTMAANNIKRSQVPSWKQLIYGALSGYTLWIFIYPIDVVKSKLQTDTFDKATQKYSGAIDCFRKTMAAEGFAGLYRGFWACMLRAGPANAATFAAYEMTMNFIGR</sequence>
<keyword evidence="7" id="KW-0496">Mitochondrion</keyword>
<evidence type="ECO:0000256" key="4">
    <source>
        <dbReference type="ARBA" id="ARBA00022692"/>
    </source>
</evidence>